<dbReference type="Gene3D" id="3.30.230.70">
    <property type="entry name" value="GHMP Kinase, N-terminal domain"/>
    <property type="match status" value="1"/>
</dbReference>
<dbReference type="AlphaFoldDB" id="A0A3N4LDH6"/>
<dbReference type="STRING" id="1051890.A0A3N4LDH6"/>
<dbReference type="GO" id="GO:0034475">
    <property type="term" value="P:U4 snRNA 3'-end processing"/>
    <property type="evidence" value="ECO:0007669"/>
    <property type="project" value="TreeGrafter"/>
</dbReference>
<dbReference type="InterPro" id="IPR020568">
    <property type="entry name" value="Ribosomal_Su5_D2-typ_SF"/>
</dbReference>
<evidence type="ECO:0000256" key="8">
    <source>
        <dbReference type="ARBA" id="ARBA00023242"/>
    </source>
</evidence>
<evidence type="ECO:0000256" key="5">
    <source>
        <dbReference type="ARBA" id="ARBA00022552"/>
    </source>
</evidence>
<dbReference type="GO" id="GO:0071028">
    <property type="term" value="P:nuclear mRNA surveillance"/>
    <property type="evidence" value="ECO:0007669"/>
    <property type="project" value="TreeGrafter"/>
</dbReference>
<feature type="domain" description="Exoribonuclease phosphorolytic" evidence="10">
    <location>
        <begin position="43"/>
        <end position="212"/>
    </location>
</feature>
<dbReference type="InterPro" id="IPR001247">
    <property type="entry name" value="ExoRNase_PH_dom1"/>
</dbReference>
<dbReference type="GO" id="GO:0071051">
    <property type="term" value="P:poly(A)-dependent snoRNA 3'-end processing"/>
    <property type="evidence" value="ECO:0007669"/>
    <property type="project" value="TreeGrafter"/>
</dbReference>
<gene>
    <name evidence="11" type="ORF">L211DRAFT_863649</name>
</gene>
<feature type="region of interest" description="Disordered" evidence="9">
    <location>
        <begin position="1"/>
        <end position="37"/>
    </location>
</feature>
<protein>
    <recommendedName>
        <fullName evidence="10">Exoribonuclease phosphorolytic domain-containing protein</fullName>
    </recommendedName>
</protein>
<keyword evidence="6" id="KW-0271">Exosome</keyword>
<feature type="compositionally biased region" description="Low complexity" evidence="9">
    <location>
        <begin position="14"/>
        <end position="31"/>
    </location>
</feature>
<evidence type="ECO:0000313" key="12">
    <source>
        <dbReference type="Proteomes" id="UP000267821"/>
    </source>
</evidence>
<keyword evidence="5" id="KW-0698">rRNA processing</keyword>
<keyword evidence="12" id="KW-1185">Reference proteome</keyword>
<evidence type="ECO:0000256" key="2">
    <source>
        <dbReference type="ARBA" id="ARBA00004496"/>
    </source>
</evidence>
<dbReference type="GO" id="GO:0000176">
    <property type="term" value="C:nuclear exosome (RNase complex)"/>
    <property type="evidence" value="ECO:0007669"/>
    <property type="project" value="TreeGrafter"/>
</dbReference>
<evidence type="ECO:0000313" key="11">
    <source>
        <dbReference type="EMBL" id="RPB19529.1"/>
    </source>
</evidence>
<evidence type="ECO:0000256" key="6">
    <source>
        <dbReference type="ARBA" id="ARBA00022835"/>
    </source>
</evidence>
<dbReference type="GO" id="GO:0006364">
    <property type="term" value="P:rRNA processing"/>
    <property type="evidence" value="ECO:0007669"/>
    <property type="project" value="UniProtKB-KW"/>
</dbReference>
<evidence type="ECO:0000259" key="10">
    <source>
        <dbReference type="Pfam" id="PF01138"/>
    </source>
</evidence>
<organism evidence="11 12">
    <name type="scientific">Terfezia boudieri ATCC MYA-4762</name>
    <dbReference type="NCBI Taxonomy" id="1051890"/>
    <lineage>
        <taxon>Eukaryota</taxon>
        <taxon>Fungi</taxon>
        <taxon>Dikarya</taxon>
        <taxon>Ascomycota</taxon>
        <taxon>Pezizomycotina</taxon>
        <taxon>Pezizomycetes</taxon>
        <taxon>Pezizales</taxon>
        <taxon>Pezizaceae</taxon>
        <taxon>Terfezia</taxon>
    </lineage>
</organism>
<dbReference type="SUPFAM" id="SSF54211">
    <property type="entry name" value="Ribosomal protein S5 domain 2-like"/>
    <property type="match status" value="1"/>
</dbReference>
<evidence type="ECO:0000256" key="7">
    <source>
        <dbReference type="ARBA" id="ARBA00022884"/>
    </source>
</evidence>
<accession>A0A3N4LDH6</accession>
<keyword evidence="7" id="KW-0694">RNA-binding</keyword>
<evidence type="ECO:0000256" key="3">
    <source>
        <dbReference type="ARBA" id="ARBA00006678"/>
    </source>
</evidence>
<evidence type="ECO:0000256" key="9">
    <source>
        <dbReference type="SAM" id="MobiDB-lite"/>
    </source>
</evidence>
<dbReference type="InterPro" id="IPR050080">
    <property type="entry name" value="RNase_PH"/>
</dbReference>
<dbReference type="GO" id="GO:0016075">
    <property type="term" value="P:rRNA catabolic process"/>
    <property type="evidence" value="ECO:0007669"/>
    <property type="project" value="TreeGrafter"/>
</dbReference>
<proteinExistence type="inferred from homology"/>
<evidence type="ECO:0000256" key="4">
    <source>
        <dbReference type="ARBA" id="ARBA00022490"/>
    </source>
</evidence>
<dbReference type="InterPro" id="IPR027408">
    <property type="entry name" value="PNPase/RNase_PH_dom_sf"/>
</dbReference>
<dbReference type="PANTHER" id="PTHR11953:SF2">
    <property type="entry name" value="EXOSOME COMPLEX COMPONENT MTR3"/>
    <property type="match status" value="1"/>
</dbReference>
<dbReference type="Pfam" id="PF01138">
    <property type="entry name" value="RNase_PH"/>
    <property type="match status" value="1"/>
</dbReference>
<dbReference type="OrthoDB" id="2504340at2759"/>
<dbReference type="CDD" id="cd11371">
    <property type="entry name" value="RNase_PH_MTR3"/>
    <property type="match status" value="1"/>
</dbReference>
<comment type="subcellular location">
    <subcellularLocation>
        <location evidence="2">Cytoplasm</location>
    </subcellularLocation>
    <subcellularLocation>
        <location evidence="1">Nucleus</location>
    </subcellularLocation>
</comment>
<evidence type="ECO:0000256" key="1">
    <source>
        <dbReference type="ARBA" id="ARBA00004123"/>
    </source>
</evidence>
<name>A0A3N4LDH6_9PEZI</name>
<dbReference type="InParanoid" id="A0A3N4LDH6"/>
<sequence>MADRRRVVGPTDGTTPPVFSPSPSSTSLPPSKRVCRDRGPQDLRQIFLKTSLTPPAVGSSFLELPSPPTYSNSSTLKLTCSVFGPRALPHSAPFFPQARLSCELKFAPFASPLKRRGYVRDHTERDLSVQLATALQRSILLEKYPKSGIDVFVTVLDCEGEAGAVTGVSSFHAGGGKGGGGWGGGGVDVGLLGVLAGAITCASAAIADAGIECLDLVSGGVSALVRKPGGGGDDDAMGQEMEDELVVVQDPSPEEHAPGDIVAACAVGYMAAREELTEVWMRGVVETSIDTEDKTEDNLDRMMDGAIMAAAQARRVLNEGVAERLLFAMNMAKHEMEIT</sequence>
<keyword evidence="8" id="KW-0539">Nucleus</keyword>
<dbReference type="Proteomes" id="UP000267821">
    <property type="component" value="Unassembled WGS sequence"/>
</dbReference>
<dbReference type="PANTHER" id="PTHR11953">
    <property type="entry name" value="EXOSOME COMPLEX COMPONENT"/>
    <property type="match status" value="1"/>
</dbReference>
<reference evidence="11 12" key="1">
    <citation type="journal article" date="2018" name="Nat. Ecol. Evol.">
        <title>Pezizomycetes genomes reveal the molecular basis of ectomycorrhizal truffle lifestyle.</title>
        <authorList>
            <person name="Murat C."/>
            <person name="Payen T."/>
            <person name="Noel B."/>
            <person name="Kuo A."/>
            <person name="Morin E."/>
            <person name="Chen J."/>
            <person name="Kohler A."/>
            <person name="Krizsan K."/>
            <person name="Balestrini R."/>
            <person name="Da Silva C."/>
            <person name="Montanini B."/>
            <person name="Hainaut M."/>
            <person name="Levati E."/>
            <person name="Barry K.W."/>
            <person name="Belfiori B."/>
            <person name="Cichocki N."/>
            <person name="Clum A."/>
            <person name="Dockter R.B."/>
            <person name="Fauchery L."/>
            <person name="Guy J."/>
            <person name="Iotti M."/>
            <person name="Le Tacon F."/>
            <person name="Lindquist E.A."/>
            <person name="Lipzen A."/>
            <person name="Malagnac F."/>
            <person name="Mello A."/>
            <person name="Molinier V."/>
            <person name="Miyauchi S."/>
            <person name="Poulain J."/>
            <person name="Riccioni C."/>
            <person name="Rubini A."/>
            <person name="Sitrit Y."/>
            <person name="Splivallo R."/>
            <person name="Traeger S."/>
            <person name="Wang M."/>
            <person name="Zifcakova L."/>
            <person name="Wipf D."/>
            <person name="Zambonelli A."/>
            <person name="Paolocci F."/>
            <person name="Nowrousian M."/>
            <person name="Ottonello S."/>
            <person name="Baldrian P."/>
            <person name="Spatafora J.W."/>
            <person name="Henrissat B."/>
            <person name="Nagy L.G."/>
            <person name="Aury J.M."/>
            <person name="Wincker P."/>
            <person name="Grigoriev I.V."/>
            <person name="Bonfante P."/>
            <person name="Martin F.M."/>
        </authorList>
    </citation>
    <scope>NUCLEOTIDE SEQUENCE [LARGE SCALE GENOMIC DNA]</scope>
    <source>
        <strain evidence="11 12">ATCC MYA-4762</strain>
    </source>
</reference>
<dbReference type="GO" id="GO:0000177">
    <property type="term" value="C:cytoplasmic exosome (RNase complex)"/>
    <property type="evidence" value="ECO:0007669"/>
    <property type="project" value="TreeGrafter"/>
</dbReference>
<dbReference type="EMBL" id="ML121588">
    <property type="protein sequence ID" value="RPB19529.1"/>
    <property type="molecule type" value="Genomic_DNA"/>
</dbReference>
<dbReference type="GO" id="GO:0005730">
    <property type="term" value="C:nucleolus"/>
    <property type="evidence" value="ECO:0007669"/>
    <property type="project" value="TreeGrafter"/>
</dbReference>
<dbReference type="GO" id="GO:0003723">
    <property type="term" value="F:RNA binding"/>
    <property type="evidence" value="ECO:0007669"/>
    <property type="project" value="UniProtKB-KW"/>
</dbReference>
<dbReference type="FunCoup" id="A0A3N4LDH6">
    <property type="interactions" value="144"/>
</dbReference>
<comment type="similarity">
    <text evidence="3">Belongs to the RNase PH family.</text>
</comment>
<keyword evidence="4" id="KW-0963">Cytoplasm</keyword>